<dbReference type="CDD" id="cd05259">
    <property type="entry name" value="PCBER_SDR_a"/>
    <property type="match status" value="1"/>
</dbReference>
<evidence type="ECO:0000256" key="1">
    <source>
        <dbReference type="ARBA" id="ARBA00022857"/>
    </source>
</evidence>
<dbReference type="SUPFAM" id="SSF51735">
    <property type="entry name" value="NAD(P)-binding Rossmann-fold domains"/>
    <property type="match status" value="1"/>
</dbReference>
<comment type="caution">
    <text evidence="4">The sequence shown here is derived from an EMBL/GenBank/DDBJ whole genome shotgun (WGS) entry which is preliminary data.</text>
</comment>
<protein>
    <recommendedName>
        <fullName evidence="3">NmrA-like domain-containing protein</fullName>
    </recommendedName>
</protein>
<accession>A0AAN7WHL4</accession>
<dbReference type="PANTHER" id="PTHR47706:SF9">
    <property type="entry name" value="NMRA-LIKE DOMAIN-CONTAINING PROTEIN-RELATED"/>
    <property type="match status" value="1"/>
</dbReference>
<dbReference type="Gene3D" id="3.40.50.720">
    <property type="entry name" value="NAD(P)-binding Rossmann-like Domain"/>
    <property type="match status" value="1"/>
</dbReference>
<reference evidence="4" key="1">
    <citation type="submission" date="2023-08" db="EMBL/GenBank/DDBJ databases">
        <title>Black Yeasts Isolated from many extreme environments.</title>
        <authorList>
            <person name="Coleine C."/>
            <person name="Stajich J.E."/>
            <person name="Selbmann L."/>
        </authorList>
    </citation>
    <scope>NUCLEOTIDE SEQUENCE</scope>
    <source>
        <strain evidence="4">CCFEE 5810</strain>
    </source>
</reference>
<dbReference type="InterPro" id="IPR008030">
    <property type="entry name" value="NmrA-like"/>
</dbReference>
<name>A0AAN7WHL4_9PEZI</name>
<evidence type="ECO:0000313" key="4">
    <source>
        <dbReference type="EMBL" id="KAK5705247.1"/>
    </source>
</evidence>
<dbReference type="Pfam" id="PF05368">
    <property type="entry name" value="NmrA"/>
    <property type="match status" value="1"/>
</dbReference>
<dbReference type="EMBL" id="JAVRQU010000003">
    <property type="protein sequence ID" value="KAK5705247.1"/>
    <property type="molecule type" value="Genomic_DNA"/>
</dbReference>
<dbReference type="InterPro" id="IPR036291">
    <property type="entry name" value="NAD(P)-bd_dom_sf"/>
</dbReference>
<gene>
    <name evidence="4" type="ORF">LTR97_002365</name>
</gene>
<proteinExistence type="predicted"/>
<dbReference type="PANTHER" id="PTHR47706">
    <property type="entry name" value="NMRA-LIKE FAMILY PROTEIN"/>
    <property type="match status" value="1"/>
</dbReference>
<dbReference type="GO" id="GO:0016491">
    <property type="term" value="F:oxidoreductase activity"/>
    <property type="evidence" value="ECO:0007669"/>
    <property type="project" value="UniProtKB-KW"/>
</dbReference>
<organism evidence="4 5">
    <name type="scientific">Elasticomyces elasticus</name>
    <dbReference type="NCBI Taxonomy" id="574655"/>
    <lineage>
        <taxon>Eukaryota</taxon>
        <taxon>Fungi</taxon>
        <taxon>Dikarya</taxon>
        <taxon>Ascomycota</taxon>
        <taxon>Pezizomycotina</taxon>
        <taxon>Dothideomycetes</taxon>
        <taxon>Dothideomycetidae</taxon>
        <taxon>Mycosphaerellales</taxon>
        <taxon>Teratosphaeriaceae</taxon>
        <taxon>Elasticomyces</taxon>
    </lineage>
</organism>
<evidence type="ECO:0000256" key="2">
    <source>
        <dbReference type="ARBA" id="ARBA00023002"/>
    </source>
</evidence>
<dbReference type="AlphaFoldDB" id="A0AAN7WHL4"/>
<dbReference type="InterPro" id="IPR051609">
    <property type="entry name" value="NmrA/Isoflavone_reductase-like"/>
</dbReference>
<keyword evidence="2" id="KW-0560">Oxidoreductase</keyword>
<evidence type="ECO:0000313" key="5">
    <source>
        <dbReference type="Proteomes" id="UP001310594"/>
    </source>
</evidence>
<dbReference type="Proteomes" id="UP001310594">
    <property type="component" value="Unassembled WGS sequence"/>
</dbReference>
<sequence>MALQNIILVGAGGSLGVALLKGLTSEPSFNVSCLVRASSSTLKTIPRDYPSVTIRKISDSCSKDELIEAFKSQDAIVNATTAVEEQYRFIDAAIEAGVKRYVPSEFGLDNSRAEARAMCALFDGKGKIAEYLESKKSTGLTWHAIACGMWIDWAFKNSFLGLDYANRTISFYDDGRGKFSTSTLVDTALALNRSLLAPEKTKNQRIFISDFALSQEELVQIIERVRGEKWTVKAVDSKARYVEASNKVAEGDPYAVYTQIEIGFATGKYGGHFEEKEELFNDVLGLPKQNKEEVVRAALKSMES</sequence>
<dbReference type="InterPro" id="IPR045312">
    <property type="entry name" value="PCBER-like"/>
</dbReference>
<dbReference type="Gene3D" id="3.90.25.10">
    <property type="entry name" value="UDP-galactose 4-epimerase, domain 1"/>
    <property type="match status" value="1"/>
</dbReference>
<evidence type="ECO:0000259" key="3">
    <source>
        <dbReference type="Pfam" id="PF05368"/>
    </source>
</evidence>
<feature type="domain" description="NmrA-like" evidence="3">
    <location>
        <begin position="5"/>
        <end position="236"/>
    </location>
</feature>
<keyword evidence="1" id="KW-0521">NADP</keyword>